<dbReference type="Proteomes" id="UP000007306">
    <property type="component" value="Chromosome 9"/>
</dbReference>
<name>I1QKR1_ORYGL</name>
<accession>I1QKR1</accession>
<reference evidence="3 4" key="2">
    <citation type="submission" date="2018-04" db="EMBL/GenBank/DDBJ databases">
        <title>OglaRS2 (Oryza glaberrima Reference Sequence Version 2).</title>
        <authorList>
            <person name="Zhang J."/>
            <person name="Kudrna D."/>
            <person name="Lee S."/>
            <person name="Talag J."/>
            <person name="Rajasekar S."/>
            <person name="Wing R.A."/>
        </authorList>
    </citation>
    <scope>NUCLEOTIDE SEQUENCE [LARGE SCALE GENOMIC DNA]</scope>
    <source>
        <strain evidence="3 4">cv. IRGC 96717</strain>
    </source>
</reference>
<feature type="compositionally biased region" description="Low complexity" evidence="1">
    <location>
        <begin position="93"/>
        <end position="106"/>
    </location>
</feature>
<evidence type="ECO:0000313" key="2">
    <source>
        <dbReference type="EnsemblPlants" id="ORGLA08G0201200.1"/>
    </source>
</evidence>
<dbReference type="EnsemblPlants" id="ORGLA09G0066200.1">
    <property type="protein sequence ID" value="ORGLA09G0066200.1"/>
    <property type="gene ID" value="ORGLA09G0066200"/>
</dbReference>
<dbReference type="Gramene" id="ORGLA09G0066200.1">
    <property type="protein sequence ID" value="ORGLA09G0066200.1"/>
    <property type="gene ID" value="ORGLA09G0066200"/>
</dbReference>
<dbReference type="AlphaFoldDB" id="I1QKR1"/>
<feature type="compositionally biased region" description="Basic and acidic residues" evidence="1">
    <location>
        <begin position="1"/>
        <end position="14"/>
    </location>
</feature>
<proteinExistence type="predicted"/>
<evidence type="ECO:0000313" key="3">
    <source>
        <dbReference type="EnsemblPlants" id="ORGLA09G0066200.1"/>
    </source>
</evidence>
<feature type="compositionally biased region" description="Basic and acidic residues" evidence="1">
    <location>
        <begin position="119"/>
        <end position="128"/>
    </location>
</feature>
<keyword evidence="4" id="KW-1185">Reference proteome</keyword>
<sequence>MRAPLDSDSRESEGRWLVGPTEQRTKGAGPPWTKSTGPRMVRHVAPTGHHAAGRAGHGMDGNDLPRGKSGGWGWAASRPARAWRTAGTGDRPTAASGDAGSGTDSGADVTACMWGAAARAEEERKGREGVLTSEHSGRREG</sequence>
<evidence type="ECO:0000256" key="1">
    <source>
        <dbReference type="SAM" id="MobiDB-lite"/>
    </source>
</evidence>
<dbReference type="Gramene" id="ORGLA08G0201200.1">
    <property type="protein sequence ID" value="ORGLA08G0201200.1"/>
    <property type="gene ID" value="ORGLA08G0201200"/>
</dbReference>
<protein>
    <submittedName>
        <fullName evidence="2">Uncharacterized protein</fullName>
    </submittedName>
</protein>
<feature type="region of interest" description="Disordered" evidence="1">
    <location>
        <begin position="118"/>
        <end position="141"/>
    </location>
</feature>
<dbReference type="EnsemblPlants" id="ORGLA08G0201200.1">
    <property type="protein sequence ID" value="ORGLA08G0201200.1"/>
    <property type="gene ID" value="ORGLA08G0201200"/>
</dbReference>
<reference evidence="2" key="1">
    <citation type="submission" date="2015-06" db="UniProtKB">
        <authorList>
            <consortium name="EnsemblPlants"/>
        </authorList>
    </citation>
    <scope>IDENTIFICATION</scope>
</reference>
<evidence type="ECO:0000313" key="4">
    <source>
        <dbReference type="Proteomes" id="UP000007306"/>
    </source>
</evidence>
<feature type="region of interest" description="Disordered" evidence="1">
    <location>
        <begin position="1"/>
        <end position="106"/>
    </location>
</feature>
<organism evidence="2 4">
    <name type="scientific">Oryza glaberrima</name>
    <name type="common">African rice</name>
    <dbReference type="NCBI Taxonomy" id="4538"/>
    <lineage>
        <taxon>Eukaryota</taxon>
        <taxon>Viridiplantae</taxon>
        <taxon>Streptophyta</taxon>
        <taxon>Embryophyta</taxon>
        <taxon>Tracheophyta</taxon>
        <taxon>Spermatophyta</taxon>
        <taxon>Magnoliopsida</taxon>
        <taxon>Liliopsida</taxon>
        <taxon>Poales</taxon>
        <taxon>Poaceae</taxon>
        <taxon>BOP clade</taxon>
        <taxon>Oryzoideae</taxon>
        <taxon>Oryzeae</taxon>
        <taxon>Oryzinae</taxon>
        <taxon>Oryza</taxon>
    </lineage>
</organism>
<dbReference type="HOGENOM" id="CLU_1828348_0_0_1"/>